<feature type="compositionally biased region" description="Polar residues" evidence="1">
    <location>
        <begin position="1"/>
        <end position="10"/>
    </location>
</feature>
<dbReference type="AlphaFoldDB" id="A0A1R1X4I2"/>
<dbReference type="EMBL" id="LSSN01000121">
    <property type="protein sequence ID" value="OMJ25731.1"/>
    <property type="molecule type" value="Genomic_DNA"/>
</dbReference>
<dbReference type="OrthoDB" id="5667868at2759"/>
<comment type="caution">
    <text evidence="2">The sequence shown here is derived from an EMBL/GenBank/DDBJ whole genome shotgun (WGS) entry which is preliminary data.</text>
</comment>
<evidence type="ECO:0000256" key="1">
    <source>
        <dbReference type="SAM" id="MobiDB-lite"/>
    </source>
</evidence>
<evidence type="ECO:0000313" key="2">
    <source>
        <dbReference type="EMBL" id="OMJ09543.1"/>
    </source>
</evidence>
<keyword evidence="4" id="KW-1185">Reference proteome</keyword>
<organism evidence="2 4">
    <name type="scientific">Smittium culicis</name>
    <dbReference type="NCBI Taxonomy" id="133412"/>
    <lineage>
        <taxon>Eukaryota</taxon>
        <taxon>Fungi</taxon>
        <taxon>Fungi incertae sedis</taxon>
        <taxon>Zoopagomycota</taxon>
        <taxon>Kickxellomycotina</taxon>
        <taxon>Harpellomycetes</taxon>
        <taxon>Harpellales</taxon>
        <taxon>Legeriomycetaceae</taxon>
        <taxon>Smittium</taxon>
    </lineage>
</organism>
<dbReference type="Proteomes" id="UP000187283">
    <property type="component" value="Unassembled WGS sequence"/>
</dbReference>
<proteinExistence type="predicted"/>
<dbReference type="EMBL" id="LSSN01005410">
    <property type="protein sequence ID" value="OMJ09543.1"/>
    <property type="molecule type" value="Genomic_DNA"/>
</dbReference>
<name>A0A1R1X4I2_9FUNG</name>
<protein>
    <submittedName>
        <fullName evidence="2">Uncharacterized protein</fullName>
    </submittedName>
</protein>
<evidence type="ECO:0000313" key="3">
    <source>
        <dbReference type="EMBL" id="OMJ25731.1"/>
    </source>
</evidence>
<gene>
    <name evidence="2" type="ORF">AYI70_g10873</name>
    <name evidence="3" type="ORF">AYI70_g699</name>
</gene>
<reference evidence="2 4" key="1">
    <citation type="submission" date="2017-01" db="EMBL/GenBank/DDBJ databases">
        <authorList>
            <person name="Mah S.A."/>
            <person name="Swanson W.J."/>
            <person name="Moy G.W."/>
            <person name="Vacquier V.D."/>
        </authorList>
    </citation>
    <scope>NUCLEOTIDE SEQUENCE [LARGE SCALE GENOMIC DNA]</scope>
    <source>
        <strain evidence="2 4">GSMNP</strain>
    </source>
</reference>
<sequence length="182" mass="20115">MNDMTKSSLKFSHHEPAKMEFSTPSTSVIKNESPKTNTNNAITYDTPKISASDKNQKVSPADDTESDESKDEVKLPKTKSINNKIVERDDSQDSYSIAGSSSPIEIKKEYISPRSDIFESSEGNSTPSEHGIMVENARLGKISEKIFIYYVSKVVCAPQGRNLAEMDLDSDPLDQSSSDIEI</sequence>
<feature type="compositionally biased region" description="Polar residues" evidence="1">
    <location>
        <begin position="22"/>
        <end position="43"/>
    </location>
</feature>
<evidence type="ECO:0000313" key="4">
    <source>
        <dbReference type="Proteomes" id="UP000187283"/>
    </source>
</evidence>
<feature type="region of interest" description="Disordered" evidence="1">
    <location>
        <begin position="1"/>
        <end position="81"/>
    </location>
</feature>
<accession>A0A1R1X4I2</accession>